<dbReference type="Proteomes" id="UP000682782">
    <property type="component" value="Chromosome"/>
</dbReference>
<gene>
    <name evidence="1" type="ORF">JYE49_01885</name>
</gene>
<keyword evidence="2" id="KW-1185">Reference proteome</keyword>
<organism evidence="1 2">
    <name type="scientific">Aristaeella hokkaidonensis</name>
    <dbReference type="NCBI Taxonomy" id="3046382"/>
    <lineage>
        <taxon>Bacteria</taxon>
        <taxon>Bacillati</taxon>
        <taxon>Bacillota</taxon>
        <taxon>Clostridia</taxon>
        <taxon>Eubacteriales</taxon>
        <taxon>Aristaeellaceae</taxon>
        <taxon>Aristaeella</taxon>
    </lineage>
</organism>
<proteinExistence type="predicted"/>
<accession>A0AC61MXG2</accession>
<evidence type="ECO:0000313" key="1">
    <source>
        <dbReference type="EMBL" id="QUC67477.1"/>
    </source>
</evidence>
<evidence type="ECO:0000313" key="2">
    <source>
        <dbReference type="Proteomes" id="UP000682782"/>
    </source>
</evidence>
<dbReference type="EMBL" id="CP068393">
    <property type="protein sequence ID" value="QUC67477.1"/>
    <property type="molecule type" value="Genomic_DNA"/>
</dbReference>
<protein>
    <submittedName>
        <fullName evidence="1">Uncharacterized protein</fullName>
    </submittedName>
</protein>
<name>A0AC61MXG2_9FIRM</name>
<sequence length="70" mass="8008">MKTIVIKPLASELNADYLDFFDNRAFTDANPNGPCYCTSPNQDEENISRMVSEFKTNGVKKRCANMPWRC</sequence>
<reference evidence="1" key="1">
    <citation type="submission" date="2021-01" db="EMBL/GenBank/DDBJ databases">
        <title>Complete genome sequence of Clostridiales bacterium R-7.</title>
        <authorList>
            <person name="Mahoney-Kurpe S.C."/>
            <person name="Palevich N."/>
            <person name="Koike S."/>
            <person name="Moon C.D."/>
            <person name="Attwood G.T."/>
        </authorList>
    </citation>
    <scope>NUCLEOTIDE SEQUENCE</scope>
    <source>
        <strain evidence="1">R-7</strain>
    </source>
</reference>